<comment type="caution">
    <text evidence="2">The sequence shown here is derived from an EMBL/GenBank/DDBJ whole genome shotgun (WGS) entry which is preliminary data.</text>
</comment>
<gene>
    <name evidence="2" type="ORF">CON65_11605</name>
</gene>
<sequence length="118" mass="13601">MYLQFIVKNMNQYIEAEGLKRKRLAKRLGMSESNFLDYLNGKRMNGIYDFAANLADCLGHEHTFFMKEDFHNTVKGQEEHAFLFSAGGMLSESGEEGLRQLTKLCDLIEIYNRGESHV</sequence>
<dbReference type="PROSITE" id="PS50943">
    <property type="entry name" value="HTH_CROC1"/>
    <property type="match status" value="1"/>
</dbReference>
<dbReference type="Proteomes" id="UP000221020">
    <property type="component" value="Unassembled WGS sequence"/>
</dbReference>
<dbReference type="InterPro" id="IPR001387">
    <property type="entry name" value="Cro/C1-type_HTH"/>
</dbReference>
<feature type="domain" description="HTH cro/C1-type" evidence="1">
    <location>
        <begin position="10"/>
        <end position="65"/>
    </location>
</feature>
<dbReference type="AlphaFoldDB" id="A0AA91VBV7"/>
<dbReference type="CDD" id="cd00093">
    <property type="entry name" value="HTH_XRE"/>
    <property type="match status" value="1"/>
</dbReference>
<dbReference type="EMBL" id="NVOR01000034">
    <property type="protein sequence ID" value="PED82411.1"/>
    <property type="molecule type" value="Genomic_DNA"/>
</dbReference>
<dbReference type="SUPFAM" id="SSF47413">
    <property type="entry name" value="lambda repressor-like DNA-binding domains"/>
    <property type="match status" value="1"/>
</dbReference>
<dbReference type="GO" id="GO:0003677">
    <property type="term" value="F:DNA binding"/>
    <property type="evidence" value="ECO:0007669"/>
    <property type="project" value="InterPro"/>
</dbReference>
<proteinExistence type="predicted"/>
<protein>
    <submittedName>
        <fullName evidence="2">Transcriptional regulator</fullName>
    </submittedName>
</protein>
<name>A0AA91VBV7_9BACI</name>
<reference evidence="2 3" key="1">
    <citation type="submission" date="2017-09" db="EMBL/GenBank/DDBJ databases">
        <title>Large-scale bioinformatics analysis of Bacillus genomes uncovers conserved roles of natural products in bacterial physiology.</title>
        <authorList>
            <consortium name="Agbiome Team Llc"/>
            <person name="Bleich R.M."/>
            <person name="Grubbs K.J."/>
            <person name="Santa Maria K.C."/>
            <person name="Allen S.E."/>
            <person name="Farag S."/>
            <person name="Shank E.A."/>
            <person name="Bowers A."/>
        </authorList>
    </citation>
    <scope>NUCLEOTIDE SEQUENCE [LARGE SCALE GENOMIC DNA]</scope>
    <source>
        <strain evidence="2 3">AFS092012</strain>
    </source>
</reference>
<evidence type="ECO:0000313" key="3">
    <source>
        <dbReference type="Proteomes" id="UP000221020"/>
    </source>
</evidence>
<evidence type="ECO:0000259" key="1">
    <source>
        <dbReference type="PROSITE" id="PS50943"/>
    </source>
</evidence>
<dbReference type="RefSeq" id="WP_097897895.1">
    <property type="nucleotide sequence ID" value="NZ_NVOR01000034.1"/>
</dbReference>
<dbReference type="Gene3D" id="1.10.260.40">
    <property type="entry name" value="lambda repressor-like DNA-binding domains"/>
    <property type="match status" value="1"/>
</dbReference>
<dbReference type="InterPro" id="IPR010982">
    <property type="entry name" value="Lambda_DNA-bd_dom_sf"/>
</dbReference>
<evidence type="ECO:0000313" key="2">
    <source>
        <dbReference type="EMBL" id="PED82411.1"/>
    </source>
</evidence>
<organism evidence="2 3">
    <name type="scientific">Bacillus pseudomycoides</name>
    <dbReference type="NCBI Taxonomy" id="64104"/>
    <lineage>
        <taxon>Bacteria</taxon>
        <taxon>Bacillati</taxon>
        <taxon>Bacillota</taxon>
        <taxon>Bacilli</taxon>
        <taxon>Bacillales</taxon>
        <taxon>Bacillaceae</taxon>
        <taxon>Bacillus</taxon>
        <taxon>Bacillus cereus group</taxon>
    </lineage>
</organism>
<accession>A0AA91VBV7</accession>